<evidence type="ECO:0000313" key="4">
    <source>
        <dbReference type="Proteomes" id="UP001481413"/>
    </source>
</evidence>
<evidence type="ECO:0000256" key="1">
    <source>
        <dbReference type="SAM" id="Phobius"/>
    </source>
</evidence>
<keyword evidence="1" id="KW-0812">Transmembrane</keyword>
<accession>A0ABP9ZVQ2</accession>
<comment type="caution">
    <text evidence="3">The sequence shown here is derived from an EMBL/GenBank/DDBJ whole genome shotgun (WGS) entry which is preliminary data.</text>
</comment>
<protein>
    <recommendedName>
        <fullName evidence="2">VanZ-like domain-containing protein</fullName>
    </recommendedName>
</protein>
<dbReference type="RefSeq" id="WP_353293150.1">
    <property type="nucleotide sequence ID" value="NZ_BAABWH010000001.1"/>
</dbReference>
<proteinExistence type="predicted"/>
<feature type="transmembrane region" description="Helical" evidence="1">
    <location>
        <begin position="12"/>
        <end position="31"/>
    </location>
</feature>
<sequence length="123" mass="13686">MNQILRIFSSYWWLLSLFFLAITTVASLYPADSLPTVPGTDKTHHLIAYAAVAFPVALARPACWLSYIVGIVAYSGAIELIQPYVNRYGDWYDLGANSLGVLTGILLAHVLRWLVFRSSENAH</sequence>
<keyword evidence="1" id="KW-0472">Membrane</keyword>
<dbReference type="PANTHER" id="PTHR28008:SF1">
    <property type="entry name" value="DOMAIN PROTEIN, PUTATIVE (AFU_ORTHOLOGUE AFUA_3G10980)-RELATED"/>
    <property type="match status" value="1"/>
</dbReference>
<dbReference type="PANTHER" id="PTHR28008">
    <property type="entry name" value="DOMAIN PROTEIN, PUTATIVE (AFU_ORTHOLOGUE AFUA_3G10980)-RELATED"/>
    <property type="match status" value="1"/>
</dbReference>
<dbReference type="InterPro" id="IPR006976">
    <property type="entry name" value="VanZ-like"/>
</dbReference>
<gene>
    <name evidence="3" type="ORF">NBRC116585_03300</name>
</gene>
<evidence type="ECO:0000259" key="2">
    <source>
        <dbReference type="Pfam" id="PF04892"/>
    </source>
</evidence>
<organism evidence="3 4">
    <name type="scientific">Thalassolituus maritimus</name>
    <dbReference type="NCBI Taxonomy" id="484498"/>
    <lineage>
        <taxon>Bacteria</taxon>
        <taxon>Pseudomonadati</taxon>
        <taxon>Pseudomonadota</taxon>
        <taxon>Gammaproteobacteria</taxon>
        <taxon>Oceanospirillales</taxon>
        <taxon>Oceanospirillaceae</taxon>
        <taxon>Thalassolituus</taxon>
    </lineage>
</organism>
<keyword evidence="1" id="KW-1133">Transmembrane helix</keyword>
<dbReference type="Proteomes" id="UP001481413">
    <property type="component" value="Unassembled WGS sequence"/>
</dbReference>
<feature type="transmembrane region" description="Helical" evidence="1">
    <location>
        <begin position="94"/>
        <end position="115"/>
    </location>
</feature>
<dbReference type="Pfam" id="PF04892">
    <property type="entry name" value="VanZ"/>
    <property type="match status" value="1"/>
</dbReference>
<dbReference type="EMBL" id="BAABWH010000001">
    <property type="protein sequence ID" value="GAA6144213.1"/>
    <property type="molecule type" value="Genomic_DNA"/>
</dbReference>
<evidence type="ECO:0000313" key="3">
    <source>
        <dbReference type="EMBL" id="GAA6144213.1"/>
    </source>
</evidence>
<name>A0ABP9ZVQ2_9GAMM</name>
<feature type="domain" description="VanZ-like" evidence="2">
    <location>
        <begin position="42"/>
        <end position="111"/>
    </location>
</feature>
<keyword evidence="4" id="KW-1185">Reference proteome</keyword>
<reference evidence="3 4" key="1">
    <citation type="submission" date="2024-04" db="EMBL/GenBank/DDBJ databases">
        <title>Draft genome sequence of Thalassolituus maritimus NBRC 116585.</title>
        <authorList>
            <person name="Miyakawa T."/>
            <person name="Kusuya Y."/>
            <person name="Miura T."/>
        </authorList>
    </citation>
    <scope>NUCLEOTIDE SEQUENCE [LARGE SCALE GENOMIC DNA]</scope>
    <source>
        <strain evidence="3 4">5NW40-0001</strain>
    </source>
</reference>